<feature type="chain" id="PRO_5044871259" evidence="1">
    <location>
        <begin position="23"/>
        <end position="150"/>
    </location>
</feature>
<name>A0ABD3PY14_9STRA</name>
<dbReference type="Proteomes" id="UP001530315">
    <property type="component" value="Unassembled WGS sequence"/>
</dbReference>
<proteinExistence type="predicted"/>
<comment type="caution">
    <text evidence="2">The sequence shown here is derived from an EMBL/GenBank/DDBJ whole genome shotgun (WGS) entry which is preliminary data.</text>
</comment>
<protein>
    <submittedName>
        <fullName evidence="2">Uncharacterized protein</fullName>
    </submittedName>
</protein>
<keyword evidence="1" id="KW-0732">Signal</keyword>
<gene>
    <name evidence="2" type="ORF">ACHAW5_005812</name>
</gene>
<feature type="signal peptide" evidence="1">
    <location>
        <begin position="1"/>
        <end position="22"/>
    </location>
</feature>
<dbReference type="EMBL" id="JALLAZ020000542">
    <property type="protein sequence ID" value="KAL3792707.1"/>
    <property type="molecule type" value="Genomic_DNA"/>
</dbReference>
<dbReference type="Pfam" id="PF10563">
    <property type="entry name" value="CA_like"/>
    <property type="match status" value="1"/>
</dbReference>
<evidence type="ECO:0000256" key="1">
    <source>
        <dbReference type="SAM" id="SignalP"/>
    </source>
</evidence>
<reference evidence="2 3" key="1">
    <citation type="submission" date="2024-10" db="EMBL/GenBank/DDBJ databases">
        <title>Updated reference genomes for cyclostephanoid diatoms.</title>
        <authorList>
            <person name="Roberts W.R."/>
            <person name="Alverson A.J."/>
        </authorList>
    </citation>
    <scope>NUCLEOTIDE SEQUENCE [LARGE SCALE GENOMIC DNA]</scope>
    <source>
        <strain evidence="2 3">AJA276-08</strain>
    </source>
</reference>
<keyword evidence="3" id="KW-1185">Reference proteome</keyword>
<dbReference type="InterPro" id="IPR018883">
    <property type="entry name" value="Delta_CA"/>
</dbReference>
<sequence>MYKLIALGLSTIALLVSTIVLASERGKLSGDSSSAGTVANGDDFLGKASSAFFATEDDNTCAGAKLAFENKLCADLDVPTPQAGANVTKGYVGELDMNGTLPNIKPYWQSGMCPVNVHWHLGSEHYSYGEFDENGYGPSGNVPRPSWAPS</sequence>
<accession>A0ABD3PY14</accession>
<evidence type="ECO:0000313" key="2">
    <source>
        <dbReference type="EMBL" id="KAL3792707.1"/>
    </source>
</evidence>
<organism evidence="2 3">
    <name type="scientific">Stephanodiscus triporus</name>
    <dbReference type="NCBI Taxonomy" id="2934178"/>
    <lineage>
        <taxon>Eukaryota</taxon>
        <taxon>Sar</taxon>
        <taxon>Stramenopiles</taxon>
        <taxon>Ochrophyta</taxon>
        <taxon>Bacillariophyta</taxon>
        <taxon>Coscinodiscophyceae</taxon>
        <taxon>Thalassiosirophycidae</taxon>
        <taxon>Stephanodiscales</taxon>
        <taxon>Stephanodiscaceae</taxon>
        <taxon>Stephanodiscus</taxon>
    </lineage>
</organism>
<dbReference type="AlphaFoldDB" id="A0ABD3PY14"/>
<evidence type="ECO:0000313" key="3">
    <source>
        <dbReference type="Proteomes" id="UP001530315"/>
    </source>
</evidence>